<dbReference type="SMART" id="SM00267">
    <property type="entry name" value="GGDEF"/>
    <property type="match status" value="1"/>
</dbReference>
<organism evidence="4 5">
    <name type="scientific">Candidatus Xianfuyuplasma coldseepsis</name>
    <dbReference type="NCBI Taxonomy" id="2782163"/>
    <lineage>
        <taxon>Bacteria</taxon>
        <taxon>Bacillati</taxon>
        <taxon>Mycoplasmatota</taxon>
        <taxon>Mollicutes</taxon>
        <taxon>Candidatus Izemoplasmatales</taxon>
        <taxon>Candidatus Izemoplasmataceae</taxon>
        <taxon>Candidatus Xianfuyuplasma</taxon>
    </lineage>
</organism>
<dbReference type="Pfam" id="PF13188">
    <property type="entry name" value="PAS_8"/>
    <property type="match status" value="1"/>
</dbReference>
<feature type="domain" description="PAS" evidence="1">
    <location>
        <begin position="193"/>
        <end position="233"/>
    </location>
</feature>
<dbReference type="PROSITE" id="PS50887">
    <property type="entry name" value="GGDEF"/>
    <property type="match status" value="1"/>
</dbReference>
<dbReference type="Pfam" id="PF13426">
    <property type="entry name" value="PAS_9"/>
    <property type="match status" value="1"/>
</dbReference>
<dbReference type="PROSITE" id="PS50112">
    <property type="entry name" value="PAS"/>
    <property type="match status" value="1"/>
</dbReference>
<dbReference type="SUPFAM" id="SSF109604">
    <property type="entry name" value="HD-domain/PDEase-like"/>
    <property type="match status" value="1"/>
</dbReference>
<dbReference type="SMART" id="SM00471">
    <property type="entry name" value="HDc"/>
    <property type="match status" value="1"/>
</dbReference>
<dbReference type="InterPro" id="IPR000014">
    <property type="entry name" value="PAS"/>
</dbReference>
<dbReference type="Gene3D" id="3.30.70.270">
    <property type="match status" value="1"/>
</dbReference>
<dbReference type="Proteomes" id="UP000514720">
    <property type="component" value="Chromosome"/>
</dbReference>
<dbReference type="InterPro" id="IPR003607">
    <property type="entry name" value="HD/PDEase_dom"/>
</dbReference>
<dbReference type="EMBL" id="CP048914">
    <property type="protein sequence ID" value="QMS85093.1"/>
    <property type="molecule type" value="Genomic_DNA"/>
</dbReference>
<accession>A0A7L7KQU3</accession>
<dbReference type="InterPro" id="IPR037522">
    <property type="entry name" value="HD_GYP_dom"/>
</dbReference>
<keyword evidence="5" id="KW-1185">Reference proteome</keyword>
<feature type="domain" description="GGDEF" evidence="2">
    <location>
        <begin position="343"/>
        <end position="476"/>
    </location>
</feature>
<evidence type="ECO:0000313" key="5">
    <source>
        <dbReference type="Proteomes" id="UP000514720"/>
    </source>
</evidence>
<dbReference type="Pfam" id="PF13487">
    <property type="entry name" value="HD_5"/>
    <property type="match status" value="1"/>
</dbReference>
<evidence type="ECO:0000259" key="3">
    <source>
        <dbReference type="PROSITE" id="PS51832"/>
    </source>
</evidence>
<dbReference type="NCBIfam" id="TIGR00254">
    <property type="entry name" value="GGDEF"/>
    <property type="match status" value="1"/>
</dbReference>
<sequence length="660" mass="76110">MDIITFLSSNTNHIVRICDIENNSIYSNPSYSIAEIPYEEGVFPFHDWTITNTILTIDNVPYLFSSIQELQTTTYLATLMNTFRNLGIPIAIIHNKQVLFRNETLTALLKTPEEDLTTTPWQKLQQPYKSRIQRLLTKESYNSAEIYVDINPDETHWFIINKAVLKIEGETYIIFVFQLADVMKQRELAYNQQQAFLTNVFESIFEGILVIDIHNNITFINQEAIKLLGVTKQVVGTKVTDVLRIFGANGNPFNYLIIEELKSNEYELETLSGMNYYINLRIRDMVDKNNDKLGKIISFFEIGEEKKREKEILYLTYHDTMTGLHNRTFFEEQLRLFDTPRKLPLSIILGDVNGLKLTNDVFGHEAGDLLLKRIARIMKSTCRQEDVIARWGGDEFIILLPNTNETQVHIIMNRIIAEIERVYKDHEIQSILPSLSLGYGVKTTETEDVYHIINIAEQNMYKRKMLTNSSIYSSIITSMTQSLFERSSETEEHANRLRDYAHKIARKLQVTEADIQDLTLLAKLHDIGKIGIPDEILNKPTSLTNDEWTIMKKHPEIGYRIANSTSELKGVATYILSHHERYDGTGYPKGLQGENIPLLSRIISVVDAYDAMLYDRPYRAALPHHKVIEEIQNNAGTQFDPLIATTFLQIIREEQEKAPQ</sequence>
<name>A0A7L7KQU3_9MOLU</name>
<feature type="domain" description="HD-GYP" evidence="3">
    <location>
        <begin position="468"/>
        <end position="660"/>
    </location>
</feature>
<dbReference type="SUPFAM" id="SSF55785">
    <property type="entry name" value="PYP-like sensor domain (PAS domain)"/>
    <property type="match status" value="1"/>
</dbReference>
<dbReference type="AlphaFoldDB" id="A0A7L7KQU3"/>
<dbReference type="Gene3D" id="3.30.450.20">
    <property type="entry name" value="PAS domain"/>
    <property type="match status" value="1"/>
</dbReference>
<evidence type="ECO:0000259" key="2">
    <source>
        <dbReference type="PROSITE" id="PS50887"/>
    </source>
</evidence>
<dbReference type="RefSeq" id="WP_258876863.1">
    <property type="nucleotide sequence ID" value="NZ_CP048914.1"/>
</dbReference>
<dbReference type="Pfam" id="PF00990">
    <property type="entry name" value="GGDEF"/>
    <property type="match status" value="1"/>
</dbReference>
<proteinExistence type="predicted"/>
<dbReference type="PROSITE" id="PS51832">
    <property type="entry name" value="HD_GYP"/>
    <property type="match status" value="1"/>
</dbReference>
<dbReference type="KEGG" id="xcl:G4Z02_04830"/>
<dbReference type="CDD" id="cd01949">
    <property type="entry name" value="GGDEF"/>
    <property type="match status" value="1"/>
</dbReference>
<dbReference type="InterPro" id="IPR035965">
    <property type="entry name" value="PAS-like_dom_sf"/>
</dbReference>
<dbReference type="CDD" id="cd00130">
    <property type="entry name" value="PAS"/>
    <property type="match status" value="1"/>
</dbReference>
<dbReference type="PANTHER" id="PTHR43155">
    <property type="entry name" value="CYCLIC DI-GMP PHOSPHODIESTERASE PA4108-RELATED"/>
    <property type="match status" value="1"/>
</dbReference>
<dbReference type="SUPFAM" id="SSF55073">
    <property type="entry name" value="Nucleotide cyclase"/>
    <property type="match status" value="1"/>
</dbReference>
<protein>
    <submittedName>
        <fullName evidence="4">Diguanylate cyclase</fullName>
    </submittedName>
</protein>
<evidence type="ECO:0000313" key="4">
    <source>
        <dbReference type="EMBL" id="QMS85093.1"/>
    </source>
</evidence>
<gene>
    <name evidence="4" type="ORF">G4Z02_04830</name>
</gene>
<dbReference type="InterPro" id="IPR029787">
    <property type="entry name" value="Nucleotide_cyclase"/>
</dbReference>
<dbReference type="CDD" id="cd00077">
    <property type="entry name" value="HDc"/>
    <property type="match status" value="1"/>
</dbReference>
<evidence type="ECO:0000259" key="1">
    <source>
        <dbReference type="PROSITE" id="PS50112"/>
    </source>
</evidence>
<dbReference type="PANTHER" id="PTHR43155:SF2">
    <property type="entry name" value="CYCLIC DI-GMP PHOSPHODIESTERASE PA4108"/>
    <property type="match status" value="1"/>
</dbReference>
<dbReference type="SMART" id="SM00091">
    <property type="entry name" value="PAS"/>
    <property type="match status" value="2"/>
</dbReference>
<reference evidence="4 5" key="1">
    <citation type="submission" date="2020-02" db="EMBL/GenBank/DDBJ databases">
        <authorList>
            <person name="Zheng R.K."/>
            <person name="Sun C.M."/>
        </authorList>
    </citation>
    <scope>NUCLEOTIDE SEQUENCE [LARGE SCALE GENOMIC DNA]</scope>
    <source>
        <strain evidence="5">zrk13</strain>
    </source>
</reference>
<dbReference type="Gene3D" id="1.10.3210.10">
    <property type="entry name" value="Hypothetical protein af1432"/>
    <property type="match status" value="1"/>
</dbReference>
<dbReference type="InterPro" id="IPR043128">
    <property type="entry name" value="Rev_trsase/Diguanyl_cyclase"/>
</dbReference>
<dbReference type="InterPro" id="IPR000160">
    <property type="entry name" value="GGDEF_dom"/>
</dbReference>
<dbReference type="NCBIfam" id="TIGR00229">
    <property type="entry name" value="sensory_box"/>
    <property type="match status" value="1"/>
</dbReference>